<keyword evidence="3" id="KW-1185">Reference proteome</keyword>
<dbReference type="GO" id="GO:0003955">
    <property type="term" value="F:NAD(P)H dehydrogenase (quinone) activity"/>
    <property type="evidence" value="ECO:0007669"/>
    <property type="project" value="TreeGrafter"/>
</dbReference>
<dbReference type="Proteomes" id="UP000282574">
    <property type="component" value="Unassembled WGS sequence"/>
</dbReference>
<feature type="domain" description="NADPH-dependent FMN reductase-like" evidence="1">
    <location>
        <begin position="35"/>
        <end position="98"/>
    </location>
</feature>
<reference evidence="2 3" key="1">
    <citation type="journal article" date="2019" name="Genome Biol. Evol.">
        <title>Day and night: Metabolic profiles and evolutionary relationships of six axenic non-marine cyanobacteria.</title>
        <authorList>
            <person name="Will S.E."/>
            <person name="Henke P."/>
            <person name="Boedeker C."/>
            <person name="Huang S."/>
            <person name="Brinkmann H."/>
            <person name="Rohde M."/>
            <person name="Jarek M."/>
            <person name="Friedl T."/>
            <person name="Seufert S."/>
            <person name="Schumacher M."/>
            <person name="Overmann J."/>
            <person name="Neumann-Schaal M."/>
            <person name="Petersen J."/>
        </authorList>
    </citation>
    <scope>NUCLEOTIDE SEQUENCE [LARGE SCALE GENOMIC DNA]</scope>
    <source>
        <strain evidence="2 3">SAG 39.79</strain>
    </source>
</reference>
<accession>A0AB37UGN8</accession>
<dbReference type="SUPFAM" id="SSF52218">
    <property type="entry name" value="Flavoproteins"/>
    <property type="match status" value="1"/>
</dbReference>
<dbReference type="Gene3D" id="3.40.50.360">
    <property type="match status" value="1"/>
</dbReference>
<dbReference type="EMBL" id="RSCK01000043">
    <property type="protein sequence ID" value="RUT10432.1"/>
    <property type="molecule type" value="Genomic_DNA"/>
</dbReference>
<dbReference type="PANTHER" id="PTHR30546:SF23">
    <property type="entry name" value="FLAVOPROTEIN-LIKE PROTEIN YCP4-RELATED"/>
    <property type="match status" value="1"/>
</dbReference>
<dbReference type="GO" id="GO:0016020">
    <property type="term" value="C:membrane"/>
    <property type="evidence" value="ECO:0007669"/>
    <property type="project" value="TreeGrafter"/>
</dbReference>
<dbReference type="AlphaFoldDB" id="A0AB37UGN8"/>
<protein>
    <recommendedName>
        <fullName evidence="1">NADPH-dependent FMN reductase-like domain-containing protein</fullName>
    </recommendedName>
</protein>
<comment type="caution">
    <text evidence="2">The sequence shown here is derived from an EMBL/GenBank/DDBJ whole genome shotgun (WGS) entry which is preliminary data.</text>
</comment>
<gene>
    <name evidence="2" type="ORF">DSM107010_43200</name>
</gene>
<dbReference type="Pfam" id="PF03358">
    <property type="entry name" value="FMN_red"/>
    <property type="match status" value="1"/>
</dbReference>
<evidence type="ECO:0000259" key="1">
    <source>
        <dbReference type="Pfam" id="PF03358"/>
    </source>
</evidence>
<proteinExistence type="predicted"/>
<organism evidence="2 3">
    <name type="scientific">Chroococcidiopsis cubana SAG 39.79</name>
    <dbReference type="NCBI Taxonomy" id="388085"/>
    <lineage>
        <taxon>Bacteria</taxon>
        <taxon>Bacillati</taxon>
        <taxon>Cyanobacteriota</taxon>
        <taxon>Cyanophyceae</taxon>
        <taxon>Chroococcidiopsidales</taxon>
        <taxon>Chroococcidiopsidaceae</taxon>
        <taxon>Chroococcidiopsis</taxon>
    </lineage>
</organism>
<dbReference type="InterPro" id="IPR005025">
    <property type="entry name" value="FMN_Rdtase-like_dom"/>
</dbReference>
<dbReference type="InterPro" id="IPR029039">
    <property type="entry name" value="Flavoprotein-like_sf"/>
</dbReference>
<dbReference type="PANTHER" id="PTHR30546">
    <property type="entry name" value="FLAVODOXIN-RELATED PROTEIN WRBA-RELATED"/>
    <property type="match status" value="1"/>
</dbReference>
<evidence type="ECO:0000313" key="2">
    <source>
        <dbReference type="EMBL" id="RUT10432.1"/>
    </source>
</evidence>
<evidence type="ECO:0000313" key="3">
    <source>
        <dbReference type="Proteomes" id="UP000282574"/>
    </source>
</evidence>
<sequence>MLRRVQEFEAVDQIINQNEAARQVREQQQDIPICTVDDLRSADGVIFGSPTRYGNMTAQMKQLIDSTSSLWLNGEMEGKPAGLFTSTASTHGGQETTLLTMMVPLLYL</sequence>
<dbReference type="RefSeq" id="WP_106170158.1">
    <property type="nucleotide sequence ID" value="NZ_RSCK01000043.1"/>
</dbReference>
<name>A0AB37UGN8_9CYAN</name>